<sequence>MIDLAIIGAGPYGLSLAAHAKESNINYKVFGYPMDFWASKIPPNMYVRTSLEYTGLSDRHNEYTLKNYQLEKGIDLFYPLSRNVFVDYAFWFIKKTDIDIEKALITNVISTDGFYIVQTENGNSYKAKKVIVAVGLTNAQYIPNELYVSKKNLVTHSSDYTTFDEFVGQHVLVVGGGQSAWETAALLHQANAEVELVYRRSERLKPQKNMNAKQQEISRRFYYFSKQYQDKIKKELEKATVSDFLVPLVEGKVKQRPNTFITYVLKTHDNKVHVKLNDQTSLIVDHVIAATGFRFSVNNISFLNSIHQNIAINDSGDPVLNEYFESTVPNLFFTGPAAATSHGPAYRFIAGLWATCDILIPYIKKTL</sequence>
<dbReference type="Gene3D" id="3.50.50.60">
    <property type="entry name" value="FAD/NAD(P)-binding domain"/>
    <property type="match status" value="1"/>
</dbReference>
<dbReference type="GO" id="GO:0050660">
    <property type="term" value="F:flavin adenine dinucleotide binding"/>
    <property type="evidence" value="ECO:0007669"/>
    <property type="project" value="TreeGrafter"/>
</dbReference>
<dbReference type="PANTHER" id="PTHR43539">
    <property type="entry name" value="FLAVIN-BINDING MONOOXYGENASE-LIKE PROTEIN (AFU_ORTHOLOGUE AFUA_4G09220)"/>
    <property type="match status" value="1"/>
</dbReference>
<dbReference type="InterPro" id="IPR036188">
    <property type="entry name" value="FAD/NAD-bd_sf"/>
</dbReference>
<dbReference type="RefSeq" id="WP_200125465.1">
    <property type="nucleotide sequence ID" value="NZ_CP054705.1"/>
</dbReference>
<dbReference type="PRINTS" id="PR00469">
    <property type="entry name" value="PNDRDTASEII"/>
</dbReference>
<reference evidence="2 3" key="1">
    <citation type="submission" date="2020-06" db="EMBL/GenBank/DDBJ databases">
        <title>Genomic analysis of Salicibibacter sp. NKC5-3.</title>
        <authorList>
            <person name="Oh Y.J."/>
        </authorList>
    </citation>
    <scope>NUCLEOTIDE SEQUENCE [LARGE SCALE GENOMIC DNA]</scope>
    <source>
        <strain evidence="2 3">NKC5-3</strain>
    </source>
</reference>
<accession>A0A7T6Z6B3</accession>
<keyword evidence="1" id="KW-0560">Oxidoreductase</keyword>
<organism evidence="2 3">
    <name type="scientific">Salicibibacter cibarius</name>
    <dbReference type="NCBI Taxonomy" id="2743000"/>
    <lineage>
        <taxon>Bacteria</taxon>
        <taxon>Bacillati</taxon>
        <taxon>Bacillota</taxon>
        <taxon>Bacilli</taxon>
        <taxon>Bacillales</taxon>
        <taxon>Bacillaceae</taxon>
        <taxon>Salicibibacter</taxon>
    </lineage>
</organism>
<dbReference type="InterPro" id="IPR050982">
    <property type="entry name" value="Auxin_biosynth/cation_transpt"/>
</dbReference>
<proteinExistence type="predicted"/>
<dbReference type="EMBL" id="CP054705">
    <property type="protein sequence ID" value="QQK77790.1"/>
    <property type="molecule type" value="Genomic_DNA"/>
</dbReference>
<dbReference type="SUPFAM" id="SSF51905">
    <property type="entry name" value="FAD/NAD(P)-binding domain"/>
    <property type="match status" value="1"/>
</dbReference>
<evidence type="ECO:0000313" key="3">
    <source>
        <dbReference type="Proteomes" id="UP000595823"/>
    </source>
</evidence>
<gene>
    <name evidence="2" type="ORF">HUG15_20885</name>
</gene>
<dbReference type="PANTHER" id="PTHR43539:SF78">
    <property type="entry name" value="FLAVIN-CONTAINING MONOOXYGENASE"/>
    <property type="match status" value="1"/>
</dbReference>
<evidence type="ECO:0000313" key="2">
    <source>
        <dbReference type="EMBL" id="QQK77790.1"/>
    </source>
</evidence>
<dbReference type="Proteomes" id="UP000595823">
    <property type="component" value="Chromosome"/>
</dbReference>
<dbReference type="Pfam" id="PF13738">
    <property type="entry name" value="Pyr_redox_3"/>
    <property type="match status" value="1"/>
</dbReference>
<protein>
    <submittedName>
        <fullName evidence="2">NAD(P)-binding domain-containing protein</fullName>
    </submittedName>
</protein>
<dbReference type="KEGG" id="scia:HUG15_20885"/>
<name>A0A7T6Z6B3_9BACI</name>
<keyword evidence="3" id="KW-1185">Reference proteome</keyword>
<dbReference type="PRINTS" id="PR00368">
    <property type="entry name" value="FADPNR"/>
</dbReference>
<evidence type="ECO:0000256" key="1">
    <source>
        <dbReference type="ARBA" id="ARBA00023002"/>
    </source>
</evidence>
<dbReference type="AlphaFoldDB" id="A0A7T6Z6B3"/>
<dbReference type="GO" id="GO:0004497">
    <property type="term" value="F:monooxygenase activity"/>
    <property type="evidence" value="ECO:0007669"/>
    <property type="project" value="TreeGrafter"/>
</dbReference>